<gene>
    <name evidence="2" type="primary">virS</name>
    <name evidence="2" type="ORF">PSAL_015150</name>
</gene>
<dbReference type="GO" id="GO:0003700">
    <property type="term" value="F:DNA-binding transcription factor activity"/>
    <property type="evidence" value="ECO:0007669"/>
    <property type="project" value="InterPro"/>
</dbReference>
<keyword evidence="3" id="KW-1185">Reference proteome</keyword>
<dbReference type="AlphaFoldDB" id="A0A418SHP6"/>
<dbReference type="Proteomes" id="UP000283786">
    <property type="component" value="Chromosome"/>
</dbReference>
<dbReference type="Pfam" id="PF12625">
    <property type="entry name" value="Arabinose_bd"/>
    <property type="match status" value="1"/>
</dbReference>
<dbReference type="PROSITE" id="PS01124">
    <property type="entry name" value="HTH_ARAC_FAMILY_2"/>
    <property type="match status" value="1"/>
</dbReference>
<dbReference type="GO" id="GO:0005829">
    <property type="term" value="C:cytosol"/>
    <property type="evidence" value="ECO:0007669"/>
    <property type="project" value="TreeGrafter"/>
</dbReference>
<dbReference type="GO" id="GO:0000976">
    <property type="term" value="F:transcription cis-regulatory region binding"/>
    <property type="evidence" value="ECO:0007669"/>
    <property type="project" value="TreeGrafter"/>
</dbReference>
<evidence type="ECO:0000313" key="2">
    <source>
        <dbReference type="EMBL" id="QPM90280.1"/>
    </source>
</evidence>
<dbReference type="PANTHER" id="PTHR47894:SF4">
    <property type="entry name" value="HTH-TYPE TRANSCRIPTIONAL REGULATOR GADX"/>
    <property type="match status" value="1"/>
</dbReference>
<evidence type="ECO:0000313" key="3">
    <source>
        <dbReference type="Proteomes" id="UP000283786"/>
    </source>
</evidence>
<dbReference type="PANTHER" id="PTHR47894">
    <property type="entry name" value="HTH-TYPE TRANSCRIPTIONAL REGULATOR GADX"/>
    <property type="match status" value="1"/>
</dbReference>
<dbReference type="RefSeq" id="WP_119838795.1">
    <property type="nucleotide sequence ID" value="NZ_CP060436.1"/>
</dbReference>
<evidence type="ECO:0000256" key="1">
    <source>
        <dbReference type="ARBA" id="ARBA00023125"/>
    </source>
</evidence>
<keyword evidence="1" id="KW-0238">DNA-binding</keyword>
<reference evidence="2 3" key="1">
    <citation type="submission" date="2020-08" db="EMBL/GenBank/DDBJ databases">
        <title>Genome sequence of Rhodobacteraceae bacterium Lw-13e.</title>
        <authorList>
            <person name="Poehlein A."/>
            <person name="Wolter L."/>
            <person name="Daniel R."/>
            <person name="Brinkhoff T."/>
        </authorList>
    </citation>
    <scope>NUCLEOTIDE SEQUENCE [LARGE SCALE GENOMIC DNA]</scope>
    <source>
        <strain evidence="2 3">Lw-13e</strain>
    </source>
</reference>
<dbReference type="EMBL" id="CP060436">
    <property type="protein sequence ID" value="QPM90280.1"/>
    <property type="molecule type" value="Genomic_DNA"/>
</dbReference>
<dbReference type="Pfam" id="PF12833">
    <property type="entry name" value="HTH_18"/>
    <property type="match status" value="1"/>
</dbReference>
<dbReference type="InterPro" id="IPR032687">
    <property type="entry name" value="AraC-type_N"/>
</dbReference>
<dbReference type="InterPro" id="IPR018060">
    <property type="entry name" value="HTH_AraC"/>
</dbReference>
<dbReference type="SMART" id="SM00342">
    <property type="entry name" value="HTH_ARAC"/>
    <property type="match status" value="1"/>
</dbReference>
<proteinExistence type="predicted"/>
<accession>A0A418SHP6</accession>
<sequence>MPPSSADSLRHPVLRAAALAPIIRHFDGNVAAISGILRRNGLDPQRVQDPYEVIALSAYLQVFEDAARQARDPVLGARIGARINPADLGPTGLLMLQSSTARRGLQRFHDSLSALQSATEMKLTEAGTWLGFTYQIQSPGVTGLPQDAEFSLSGLCRLMRMSFDPRWSPEEVHFTHAPSARPDLLERIFGAPVLFGQSANRILFSEEGLDRHHRVEDMALIGLIEHHVADLVLAQDPEATMADQVLLVVSRNLGQRPVDLNSIARELGQAPRSLQRRLAAEGTSLRQIVRAHRQQIVETHLGTRSGSLKAMAQALGYSDGTVFWRAYRGWTGQAPSKENRG</sequence>
<protein>
    <submittedName>
        <fullName evidence="2">HTH-type transcriptional regulator VirS</fullName>
    </submittedName>
</protein>
<organism evidence="2 3">
    <name type="scientific">Pseudooceanicola algae</name>
    <dbReference type="NCBI Taxonomy" id="1537215"/>
    <lineage>
        <taxon>Bacteria</taxon>
        <taxon>Pseudomonadati</taxon>
        <taxon>Pseudomonadota</taxon>
        <taxon>Alphaproteobacteria</taxon>
        <taxon>Rhodobacterales</taxon>
        <taxon>Paracoccaceae</taxon>
        <taxon>Pseudooceanicola</taxon>
    </lineage>
</organism>
<dbReference type="OrthoDB" id="9805730at2"/>
<name>A0A418SHP6_9RHOB</name>
<dbReference type="KEGG" id="palw:PSAL_015150"/>
<dbReference type="Gene3D" id="1.10.10.60">
    <property type="entry name" value="Homeodomain-like"/>
    <property type="match status" value="1"/>
</dbReference>